<keyword evidence="2" id="KW-0808">Transferase</keyword>
<dbReference type="GO" id="GO:0008168">
    <property type="term" value="F:methyltransferase activity"/>
    <property type="evidence" value="ECO:0007669"/>
    <property type="project" value="UniProtKB-KW"/>
</dbReference>
<dbReference type="EMBL" id="JAQGDS010000006">
    <property type="protein sequence ID" value="KAJ6259445.1"/>
    <property type="molecule type" value="Genomic_DNA"/>
</dbReference>
<evidence type="ECO:0000256" key="2">
    <source>
        <dbReference type="ARBA" id="ARBA00022679"/>
    </source>
</evidence>
<dbReference type="PANTHER" id="PTHR13090:SF1">
    <property type="entry name" value="ARGININE-HYDROXYLASE NDUFAF5, MITOCHONDRIAL"/>
    <property type="match status" value="1"/>
</dbReference>
<dbReference type="PANTHER" id="PTHR13090">
    <property type="entry name" value="ARGININE-HYDROXYLASE NDUFAF5, MITOCHONDRIAL"/>
    <property type="match status" value="1"/>
</dbReference>
<dbReference type="InterPro" id="IPR050602">
    <property type="entry name" value="Malonyl-ACP_OMT"/>
</dbReference>
<sequence length="402" mass="44353">MSLYTPRIRIQTQRGAVWSIRQWRSRLISPSCNFRRHLAFAADSKNLGKNGTGPNDPAGHPQGAAAPFQIFDRQVKKLHRDRAASNVEESRKVDYLRDEVADRLVDRLYDINRSYDHVLDLGAGACHLARALHKPHPPLGPFADRIKHLTCVELSSDYLGRDEDSYIMPSTSSMKLTRVARDEETVLFDPPSRGGEMESSMFDAVISAGSLQWINDLPSVMTSISRVLKPDSPFLCAMFGGDTLYELRTSLQLVNMDRLGGVSPHVSPLADVRDMGGLLQRAGFKLITIDVDDIIVDYIDVFALLKDLQAMGEANAIFGRRKGLAGISKEALMGLDGVYRELHGRPEHGGSGDGNGIPATFRIIYLIGWKEGVGQQQPLKRGSGEVNLKDVLGGEGRDFGKE</sequence>
<evidence type="ECO:0000256" key="1">
    <source>
        <dbReference type="ARBA" id="ARBA00022603"/>
    </source>
</evidence>
<reference evidence="3" key="1">
    <citation type="submission" date="2023-01" db="EMBL/GenBank/DDBJ databases">
        <title>The chitinases involved in constricting ring structure development in the nematode-trapping fungus Drechslerella dactyloides.</title>
        <authorList>
            <person name="Wang R."/>
            <person name="Zhang L."/>
            <person name="Tang P."/>
            <person name="Li S."/>
            <person name="Liang L."/>
        </authorList>
    </citation>
    <scope>NUCLEOTIDE SEQUENCE</scope>
    <source>
        <strain evidence="3">YMF1.00031</strain>
    </source>
</reference>
<dbReference type="Pfam" id="PF13489">
    <property type="entry name" value="Methyltransf_23"/>
    <property type="match status" value="1"/>
</dbReference>
<name>A0AAD6IVF0_DREDA</name>
<keyword evidence="1" id="KW-0489">Methyltransferase</keyword>
<dbReference type="InterPro" id="IPR029063">
    <property type="entry name" value="SAM-dependent_MTases_sf"/>
</dbReference>
<dbReference type="SUPFAM" id="SSF53335">
    <property type="entry name" value="S-adenosyl-L-methionine-dependent methyltransferases"/>
    <property type="match status" value="1"/>
</dbReference>
<gene>
    <name evidence="3" type="ORF">Dda_5082</name>
</gene>
<evidence type="ECO:0000313" key="3">
    <source>
        <dbReference type="EMBL" id="KAJ6259445.1"/>
    </source>
</evidence>
<evidence type="ECO:0000313" key="4">
    <source>
        <dbReference type="Proteomes" id="UP001221413"/>
    </source>
</evidence>
<comment type="caution">
    <text evidence="3">The sequence shown here is derived from an EMBL/GenBank/DDBJ whole genome shotgun (WGS) entry which is preliminary data.</text>
</comment>
<dbReference type="GO" id="GO:0005739">
    <property type="term" value="C:mitochondrion"/>
    <property type="evidence" value="ECO:0007669"/>
    <property type="project" value="TreeGrafter"/>
</dbReference>
<dbReference type="GO" id="GO:0032259">
    <property type="term" value="P:methylation"/>
    <property type="evidence" value="ECO:0007669"/>
    <property type="project" value="UniProtKB-KW"/>
</dbReference>
<dbReference type="AlphaFoldDB" id="A0AAD6IVF0"/>
<keyword evidence="4" id="KW-1185">Reference proteome</keyword>
<evidence type="ECO:0008006" key="5">
    <source>
        <dbReference type="Google" id="ProtNLM"/>
    </source>
</evidence>
<accession>A0AAD6IVF0</accession>
<organism evidence="3 4">
    <name type="scientific">Drechslerella dactyloides</name>
    <name type="common">Nematode-trapping fungus</name>
    <name type="synonym">Arthrobotrys dactyloides</name>
    <dbReference type="NCBI Taxonomy" id="74499"/>
    <lineage>
        <taxon>Eukaryota</taxon>
        <taxon>Fungi</taxon>
        <taxon>Dikarya</taxon>
        <taxon>Ascomycota</taxon>
        <taxon>Pezizomycotina</taxon>
        <taxon>Orbiliomycetes</taxon>
        <taxon>Orbiliales</taxon>
        <taxon>Orbiliaceae</taxon>
        <taxon>Drechslerella</taxon>
    </lineage>
</organism>
<proteinExistence type="predicted"/>
<dbReference type="Gene3D" id="3.40.50.150">
    <property type="entry name" value="Vaccinia Virus protein VP39"/>
    <property type="match status" value="1"/>
</dbReference>
<dbReference type="GO" id="GO:0032981">
    <property type="term" value="P:mitochondrial respiratory chain complex I assembly"/>
    <property type="evidence" value="ECO:0007669"/>
    <property type="project" value="TreeGrafter"/>
</dbReference>
<protein>
    <recommendedName>
        <fullName evidence="5">Methyltransferase type 11 domain-containing protein</fullName>
    </recommendedName>
</protein>
<dbReference type="Proteomes" id="UP001221413">
    <property type="component" value="Unassembled WGS sequence"/>
</dbReference>